<dbReference type="InterPro" id="IPR000551">
    <property type="entry name" value="MerR-type_HTH_dom"/>
</dbReference>
<dbReference type="RefSeq" id="WP_187948872.1">
    <property type="nucleotide sequence ID" value="NZ_WNJQ01000006.1"/>
</dbReference>
<comment type="caution">
    <text evidence="3">The sequence shown here is derived from an EMBL/GenBank/DDBJ whole genome shotgun (WGS) entry which is preliminary data.</text>
</comment>
<dbReference type="Pfam" id="PF13411">
    <property type="entry name" value="MerR_1"/>
    <property type="match status" value="1"/>
</dbReference>
<sequence length="275" mass="32320">MEKEYLTISQFSALSGISRKTLIYYDKIDLFSPKMVTDKGYRMYEEKQLDTIIVIYILRELGKSIKEIKIYLQERTPEKMLSLFLEEQKQIDKKLSTLQQYKEMLEKRIELTKLADVITVGKLTFIQQEKKPILIGKKINQQHNEALIDFYSLIDQQQIVQGFPIGAIIGKNELAKGEFSNFSYFYINRSTEDKNQVSVKPGGCYAVMYEYCDYNKTEKLYQKMLDGLAEKDYEIDGDAYEEYIIDEVAEKNPEKYLVKVMIKVKNENEKCRKVI</sequence>
<organism evidence="3 4">
    <name type="scientific">Carnobacterium inhibens</name>
    <dbReference type="NCBI Taxonomy" id="147709"/>
    <lineage>
        <taxon>Bacteria</taxon>
        <taxon>Bacillati</taxon>
        <taxon>Bacillota</taxon>
        <taxon>Bacilli</taxon>
        <taxon>Lactobacillales</taxon>
        <taxon>Carnobacteriaceae</taxon>
        <taxon>Carnobacterium</taxon>
    </lineage>
</organism>
<keyword evidence="4" id="KW-1185">Reference proteome</keyword>
<evidence type="ECO:0000259" key="2">
    <source>
        <dbReference type="PROSITE" id="PS50937"/>
    </source>
</evidence>
<accession>A0ABR7TEM8</accession>
<dbReference type="InterPro" id="IPR029442">
    <property type="entry name" value="GyrI-like"/>
</dbReference>
<name>A0ABR7TEM8_9LACT</name>
<evidence type="ECO:0000313" key="4">
    <source>
        <dbReference type="Proteomes" id="UP000638836"/>
    </source>
</evidence>
<dbReference type="PANTHER" id="PTHR30204">
    <property type="entry name" value="REDOX-CYCLING DRUG-SENSING TRANSCRIPTIONAL ACTIVATOR SOXR"/>
    <property type="match status" value="1"/>
</dbReference>
<protein>
    <submittedName>
        <fullName evidence="3">MerR family transcriptional regulator</fullName>
    </submittedName>
</protein>
<gene>
    <name evidence="3" type="ORF">GLO26_07490</name>
</gene>
<dbReference type="EMBL" id="WNJQ01000006">
    <property type="protein sequence ID" value="MBC9825666.1"/>
    <property type="molecule type" value="Genomic_DNA"/>
</dbReference>
<keyword evidence="1" id="KW-0238">DNA-binding</keyword>
<dbReference type="PROSITE" id="PS50937">
    <property type="entry name" value="HTH_MERR_2"/>
    <property type="match status" value="1"/>
</dbReference>
<evidence type="ECO:0000256" key="1">
    <source>
        <dbReference type="ARBA" id="ARBA00023125"/>
    </source>
</evidence>
<evidence type="ECO:0000313" key="3">
    <source>
        <dbReference type="EMBL" id="MBC9825666.1"/>
    </source>
</evidence>
<dbReference type="InterPro" id="IPR009061">
    <property type="entry name" value="DNA-bd_dom_put_sf"/>
</dbReference>
<dbReference type="SUPFAM" id="SSF55136">
    <property type="entry name" value="Probable bacterial effector-binding domain"/>
    <property type="match status" value="1"/>
</dbReference>
<dbReference type="PANTHER" id="PTHR30204:SF85">
    <property type="entry name" value="MULTIDRUG-EFFLUX TRANSPORTER 2 REGULATOR"/>
    <property type="match status" value="1"/>
</dbReference>
<proteinExistence type="predicted"/>
<reference evidence="3 4" key="1">
    <citation type="journal article" date="2020" name="Microorganisms">
        <title>New Insight into Antimicrobial Compounds from Food and Marine-Sourced Carnobacterium Species through Phenotype and Genome Analyses.</title>
        <authorList>
            <person name="Begrem S."/>
            <person name="Ivaniuk F."/>
            <person name="Gigout-Chevalier F."/>
            <person name="Kolypczuk L."/>
            <person name="Bonnetot S."/>
            <person name="Leroi F."/>
            <person name="Grovel O."/>
            <person name="Delbarre-Ladrat C."/>
            <person name="Passerini D."/>
        </authorList>
    </citation>
    <scope>NUCLEOTIDE SEQUENCE [LARGE SCALE GENOMIC DNA]</scope>
    <source>
        <strain evidence="3 4">MIP2551</strain>
    </source>
</reference>
<dbReference type="Pfam" id="PF06445">
    <property type="entry name" value="GyrI-like"/>
    <property type="match status" value="1"/>
</dbReference>
<dbReference type="Gene3D" id="3.20.80.10">
    <property type="entry name" value="Regulatory factor, effector binding domain"/>
    <property type="match status" value="1"/>
</dbReference>
<dbReference type="Proteomes" id="UP000638836">
    <property type="component" value="Unassembled WGS sequence"/>
</dbReference>
<dbReference type="SUPFAM" id="SSF46955">
    <property type="entry name" value="Putative DNA-binding domain"/>
    <property type="match status" value="1"/>
</dbReference>
<dbReference type="SMART" id="SM00422">
    <property type="entry name" value="HTH_MERR"/>
    <property type="match status" value="1"/>
</dbReference>
<dbReference type="InterPro" id="IPR047057">
    <property type="entry name" value="MerR_fam"/>
</dbReference>
<dbReference type="Gene3D" id="1.10.1660.10">
    <property type="match status" value="1"/>
</dbReference>
<feature type="domain" description="HTH merR-type" evidence="2">
    <location>
        <begin position="5"/>
        <end position="74"/>
    </location>
</feature>
<dbReference type="InterPro" id="IPR011256">
    <property type="entry name" value="Reg_factor_effector_dom_sf"/>
</dbReference>